<name>A0A0U3MSK1_9BURK</name>
<dbReference type="Proteomes" id="UP000060699">
    <property type="component" value="Chromosome"/>
</dbReference>
<dbReference type="CDD" id="cd08498">
    <property type="entry name" value="PBP2_NikA_DppA_OppA_like_2"/>
    <property type="match status" value="1"/>
</dbReference>
<dbReference type="Gene3D" id="3.90.76.10">
    <property type="entry name" value="Dipeptide-binding Protein, Domain 1"/>
    <property type="match status" value="1"/>
</dbReference>
<dbReference type="GO" id="GO:0030288">
    <property type="term" value="C:outer membrane-bounded periplasmic space"/>
    <property type="evidence" value="ECO:0007669"/>
    <property type="project" value="UniProtKB-ARBA"/>
</dbReference>
<evidence type="ECO:0000256" key="3">
    <source>
        <dbReference type="ARBA" id="ARBA00022729"/>
    </source>
</evidence>
<accession>A0A0U3MSK1</accession>
<gene>
    <name evidence="4" type="ORF">RD2015_1470</name>
</gene>
<evidence type="ECO:0000313" key="4">
    <source>
        <dbReference type="EMBL" id="ALV05955.1"/>
    </source>
</evidence>
<dbReference type="PANTHER" id="PTHR30290:SF9">
    <property type="entry name" value="OLIGOPEPTIDE-BINDING PROTEIN APPA"/>
    <property type="match status" value="1"/>
</dbReference>
<dbReference type="PANTHER" id="PTHR30290">
    <property type="entry name" value="PERIPLASMIC BINDING COMPONENT OF ABC TRANSPORTER"/>
    <property type="match status" value="1"/>
</dbReference>
<dbReference type="KEGG" id="rdp:RD2015_1470"/>
<keyword evidence="5" id="KW-1185">Reference proteome</keyword>
<keyword evidence="3" id="KW-0732">Signal</keyword>
<dbReference type="InterPro" id="IPR039424">
    <property type="entry name" value="SBP_5"/>
</dbReference>
<dbReference type="Gene3D" id="3.10.105.10">
    <property type="entry name" value="Dipeptide-binding Protein, Domain 3"/>
    <property type="match status" value="1"/>
</dbReference>
<dbReference type="GO" id="GO:0043190">
    <property type="term" value="C:ATP-binding cassette (ABC) transporter complex"/>
    <property type="evidence" value="ECO:0007669"/>
    <property type="project" value="InterPro"/>
</dbReference>
<dbReference type="EMBL" id="CP013729">
    <property type="protein sequence ID" value="ALV05955.1"/>
    <property type="molecule type" value="Genomic_DNA"/>
</dbReference>
<dbReference type="GO" id="GO:1904680">
    <property type="term" value="F:peptide transmembrane transporter activity"/>
    <property type="evidence" value="ECO:0007669"/>
    <property type="project" value="TreeGrafter"/>
</dbReference>
<organism evidence="4 5">
    <name type="scientific">Roseateles depolymerans</name>
    <dbReference type="NCBI Taxonomy" id="76731"/>
    <lineage>
        <taxon>Bacteria</taxon>
        <taxon>Pseudomonadati</taxon>
        <taxon>Pseudomonadota</taxon>
        <taxon>Betaproteobacteria</taxon>
        <taxon>Burkholderiales</taxon>
        <taxon>Sphaerotilaceae</taxon>
        <taxon>Roseateles</taxon>
    </lineage>
</organism>
<dbReference type="Gene3D" id="3.40.190.10">
    <property type="entry name" value="Periplasmic binding protein-like II"/>
    <property type="match status" value="1"/>
</dbReference>
<evidence type="ECO:0000256" key="1">
    <source>
        <dbReference type="ARBA" id="ARBA00005695"/>
    </source>
</evidence>
<keyword evidence="2" id="KW-0813">Transport</keyword>
<evidence type="ECO:0000313" key="5">
    <source>
        <dbReference type="Proteomes" id="UP000060699"/>
    </source>
</evidence>
<evidence type="ECO:0000256" key="2">
    <source>
        <dbReference type="ARBA" id="ARBA00022448"/>
    </source>
</evidence>
<protein>
    <submittedName>
        <fullName evidence="4">ABC-type dipeptide transport system, periplasmic component</fullName>
    </submittedName>
</protein>
<dbReference type="InterPro" id="IPR000914">
    <property type="entry name" value="SBP_5_dom"/>
</dbReference>
<reference evidence="4 5" key="1">
    <citation type="submission" date="2015-12" db="EMBL/GenBank/DDBJ databases">
        <title>Complete genome of Roseateles depolymerans KCTC 42856.</title>
        <authorList>
            <person name="Kim K.M."/>
        </authorList>
    </citation>
    <scope>NUCLEOTIDE SEQUENCE [LARGE SCALE GENOMIC DNA]</scope>
    <source>
        <strain evidence="4 5">KCTC 42856</strain>
    </source>
</reference>
<comment type="similarity">
    <text evidence="1">Belongs to the bacterial solute-binding protein 5 family.</text>
</comment>
<proteinExistence type="inferred from homology"/>
<dbReference type="SUPFAM" id="SSF53850">
    <property type="entry name" value="Periplasmic binding protein-like II"/>
    <property type="match status" value="1"/>
</dbReference>
<dbReference type="InterPro" id="IPR030678">
    <property type="entry name" value="Peptide/Ni-bd"/>
</dbReference>
<dbReference type="OrthoDB" id="9801799at2"/>
<dbReference type="Pfam" id="PF00496">
    <property type="entry name" value="SBP_bac_5"/>
    <property type="match status" value="1"/>
</dbReference>
<dbReference type="STRING" id="76731.RD2015_1470"/>
<dbReference type="GO" id="GO:0015833">
    <property type="term" value="P:peptide transport"/>
    <property type="evidence" value="ECO:0007669"/>
    <property type="project" value="TreeGrafter"/>
</dbReference>
<dbReference type="PIRSF" id="PIRSF002741">
    <property type="entry name" value="MppA"/>
    <property type="match status" value="1"/>
</dbReference>
<sequence>MPLVCTVRASRSRGSVSRAQAPSIGTFKHALRGWTLPGAGTLSAVAATATLALSLASPAQAAALRWAAQNDILTLDPHSQDHSTTSAILQHSYEGLTRYNEQWEVEPCLATKWTTVNPTQWRFELRKGVKFQDGSPFTADDVIFSFQRIRQPQGTMQIYVTGIKEIKKVDDYTIDVMLDSPQPILLRNLIDFRIMSKTWAEKNKATQLADYKSKDENYASRNAIGTGAFRITGWQPDQRITMVANKDWWDKPKGNITEITYMPIKSDPTRVAALVSGEVDLLTDLPTQDVARLKNDGKLKVIEGPETRTIFFAPDLGSDELRGSSVKGKNPFKDVRVRQALSIAIDREAIKRSIMRGMSVPAALIVPPGVNGYSTELDKPQAPDLAKAKKLLADAGYPNGFEIPLNCPNNRYINDEEVCLAVVSMWAKIGVTARLTAQPMSQHSQQFQRFESPLYMLGWGVSTNDALYTLQALARTRSGGPDGSFNFSKVSDPALDKLIDAMKSEMDVNKRNALIREALILVRDQALFIPLHHQVRPWAMKTTVETLHRSNDRPEARFTTIK</sequence>
<dbReference type="AlphaFoldDB" id="A0A0U3MSK1"/>